<gene>
    <name evidence="2" type="ORF">OV079_31400</name>
</gene>
<feature type="region of interest" description="Disordered" evidence="1">
    <location>
        <begin position="25"/>
        <end position="117"/>
    </location>
</feature>
<evidence type="ECO:0000313" key="3">
    <source>
        <dbReference type="Proteomes" id="UP001150924"/>
    </source>
</evidence>
<dbReference type="EMBL" id="JAPNKE010000002">
    <property type="protein sequence ID" value="MCY1009991.1"/>
    <property type="molecule type" value="Genomic_DNA"/>
</dbReference>
<name>A0A9X3EU05_9BACT</name>
<dbReference type="PROSITE" id="PS51257">
    <property type="entry name" value="PROKAR_LIPOPROTEIN"/>
    <property type="match status" value="1"/>
</dbReference>
<feature type="compositionally biased region" description="Low complexity" evidence="1">
    <location>
        <begin position="89"/>
        <end position="110"/>
    </location>
</feature>
<protein>
    <recommendedName>
        <fullName evidence="4">Lipoprotein</fullName>
    </recommendedName>
</protein>
<reference evidence="2" key="1">
    <citation type="submission" date="2022-11" db="EMBL/GenBank/DDBJ databases">
        <title>Minimal conservation of predation-associated metabolite biosynthetic gene clusters underscores biosynthetic potential of Myxococcota including descriptions for ten novel species: Archangium lansinium sp. nov., Myxococcus landrumus sp. nov., Nannocystis bai.</title>
        <authorList>
            <person name="Ahearne A."/>
            <person name="Stevens C."/>
            <person name="Phillips K."/>
        </authorList>
    </citation>
    <scope>NUCLEOTIDE SEQUENCE</scope>
    <source>
        <strain evidence="2">Na p29</strain>
    </source>
</reference>
<evidence type="ECO:0000313" key="2">
    <source>
        <dbReference type="EMBL" id="MCY1009991.1"/>
    </source>
</evidence>
<comment type="caution">
    <text evidence="2">The sequence shown here is derived from an EMBL/GenBank/DDBJ whole genome shotgun (WGS) entry which is preliminary data.</text>
</comment>
<feature type="compositionally biased region" description="Low complexity" evidence="1">
    <location>
        <begin position="25"/>
        <end position="81"/>
    </location>
</feature>
<dbReference type="RefSeq" id="WP_267772769.1">
    <property type="nucleotide sequence ID" value="NZ_JAPNKE010000002.1"/>
</dbReference>
<accession>A0A9X3EU05</accession>
<organism evidence="2 3">
    <name type="scientific">Nannocystis pusilla</name>
    <dbReference type="NCBI Taxonomy" id="889268"/>
    <lineage>
        <taxon>Bacteria</taxon>
        <taxon>Pseudomonadati</taxon>
        <taxon>Myxococcota</taxon>
        <taxon>Polyangia</taxon>
        <taxon>Nannocystales</taxon>
        <taxon>Nannocystaceae</taxon>
        <taxon>Nannocystis</taxon>
    </lineage>
</organism>
<evidence type="ECO:0000256" key="1">
    <source>
        <dbReference type="SAM" id="MobiDB-lite"/>
    </source>
</evidence>
<dbReference type="AlphaFoldDB" id="A0A9X3EU05"/>
<sequence>MRRRVEPAMYPFALLLACGGVTGTTTENASETSAASTDATAATSEAAGTDGQTSTGDASTGTSTDTTTTTSTTAEPTSGDTPLTTDAPTTGGDSTITTTTGDTTTTGTTGAPAEPDTQAWWVDGNSLQIRVIQRDDDAGLCRGFILEALANGGLDDPKYEPVEQPDEWGVRVVFVHQDLGDCFDPYQFFRKDPAYADSAAGTVTFHDVDQDGRPASVDLEITGVYAPSAPWIPAEDL</sequence>
<evidence type="ECO:0008006" key="4">
    <source>
        <dbReference type="Google" id="ProtNLM"/>
    </source>
</evidence>
<keyword evidence="3" id="KW-1185">Reference proteome</keyword>
<proteinExistence type="predicted"/>
<dbReference type="Proteomes" id="UP001150924">
    <property type="component" value="Unassembled WGS sequence"/>
</dbReference>